<dbReference type="SUPFAM" id="SSF140741">
    <property type="entry name" value="RUN domain-like"/>
    <property type="match status" value="1"/>
</dbReference>
<name>A0AAW2HWW3_9NEOP</name>
<dbReference type="InterPro" id="IPR048569">
    <property type="entry name" value="RUBC_PIKBD"/>
</dbReference>
<feature type="compositionally biased region" description="Polar residues" evidence="5">
    <location>
        <begin position="217"/>
        <end position="227"/>
    </location>
</feature>
<dbReference type="PROSITE" id="PS50826">
    <property type="entry name" value="RUN"/>
    <property type="match status" value="1"/>
</dbReference>
<keyword evidence="2" id="KW-0597">Phosphoprotein</keyword>
<feature type="compositionally biased region" description="Low complexity" evidence="5">
    <location>
        <begin position="466"/>
        <end position="479"/>
    </location>
</feature>
<evidence type="ECO:0000313" key="7">
    <source>
        <dbReference type="EMBL" id="KAL0274216.1"/>
    </source>
</evidence>
<dbReference type="InterPro" id="IPR025258">
    <property type="entry name" value="RH_dom"/>
</dbReference>
<evidence type="ECO:0000256" key="3">
    <source>
        <dbReference type="ARBA" id="ARBA00022753"/>
    </source>
</evidence>
<dbReference type="InterPro" id="IPR052428">
    <property type="entry name" value="Autophagy_HostDef_Reg"/>
</dbReference>
<dbReference type="AlphaFoldDB" id="A0AAW2HWW3"/>
<dbReference type="Pfam" id="PF13901">
    <property type="entry name" value="RH_dom"/>
    <property type="match status" value="1"/>
</dbReference>
<dbReference type="InterPro" id="IPR004012">
    <property type="entry name" value="Run_dom"/>
</dbReference>
<dbReference type="GO" id="GO:0006914">
    <property type="term" value="P:autophagy"/>
    <property type="evidence" value="ECO:0007669"/>
    <property type="project" value="UniProtKB-KW"/>
</dbReference>
<keyword evidence="3" id="KW-0967">Endosome</keyword>
<feature type="region of interest" description="Disordered" evidence="5">
    <location>
        <begin position="217"/>
        <end position="251"/>
    </location>
</feature>
<evidence type="ECO:0000256" key="1">
    <source>
        <dbReference type="ARBA" id="ARBA00004603"/>
    </source>
</evidence>
<feature type="compositionally biased region" description="Basic and acidic residues" evidence="5">
    <location>
        <begin position="238"/>
        <end position="249"/>
    </location>
</feature>
<sequence>MISPSADYQKLLLSLKEIVEGLLDRQVANVWSIYGGLNRLLWAVEKIFRSGCKGRNDQGEPEFLSFISGLSWLQPSLSQHLSDAPEITSNIPAEIHNNKAMIWIYKCLEEHSLSEKLQCLLSNAKHLENCYEKSAFLCQKEYADAAVICLKAVEQNQPSLLTELDPSLYLADLNYNKFQRHHKRCSSLPEGNTKFFRNLEEKNVTFVEKDVELPVFSSSPDSQTGQVITGVDSVSAPKSDESDKTDGKRCTSLPNLNGVLLRNDRVRTKSVSKLSPSVLQVNYSKVTRTCEKYNVSERSPEVGIEEKRNSRCRKKRVQRREIKEWFVVQGEKEERKKTFMEDGGTSVLPMSTGYFPRPMQGQSLTSFLSSEVFSRTSAELDRENAHFSISEAMISAIEQMKCNRELRLIEDVNEDESDEEINRLKQRIRLRRRQRLEEKTVKHQIWSASLLSDGRTDTTTTDQSMSPLSTSPETPSESLSTDDVDDFEVDEASNLKHLKNSELSMSMASLYSEADLSKARRDMGEPAASAENVALSLLKQFKEKQLPRASDLEWLVSEEDAPQELLPLPKSWPVSPDDAECGKTTLLRGTSDWAPPRAQVIFTLHPPPVRRALLNKQNFRCAGCGLRVAQEYAHRFRYCEYLGRYFCTGCHSNQLAVIPGRILFKWDFGRYPVSTFSYRLLDQMSTDPLFRINDLNPELYKKNKTLERVRQLRVQLYYIKDFVLTCRFADQVREDLDREPTYMLNDPDMYSVQDLVQVKTGELRERLRDIIRDSFTHVNNCQLCQARGFVCELCPSKEVIFPWVINKVSRCGHCGSCFHLQCFKSGFCPRCARASARKMKQTQDDF</sequence>
<feature type="domain" description="RUN" evidence="6">
    <location>
        <begin position="31"/>
        <end position="165"/>
    </location>
</feature>
<dbReference type="GO" id="GO:0005770">
    <property type="term" value="C:late endosome"/>
    <property type="evidence" value="ECO:0007669"/>
    <property type="project" value="UniProtKB-SubCell"/>
</dbReference>
<proteinExistence type="predicted"/>
<dbReference type="EMBL" id="JARGDH010000003">
    <property type="protein sequence ID" value="KAL0274217.1"/>
    <property type="molecule type" value="Genomic_DNA"/>
</dbReference>
<evidence type="ECO:0000256" key="5">
    <source>
        <dbReference type="SAM" id="MobiDB-lite"/>
    </source>
</evidence>
<reference evidence="7" key="1">
    <citation type="journal article" date="2024" name="Gigascience">
        <title>Chromosome-level genome of the poultry shaft louse Menopon gallinae provides insight into the host-switching and adaptive evolution of parasitic lice.</title>
        <authorList>
            <person name="Xu Y."/>
            <person name="Ma L."/>
            <person name="Liu S."/>
            <person name="Liang Y."/>
            <person name="Liu Q."/>
            <person name="He Z."/>
            <person name="Tian L."/>
            <person name="Duan Y."/>
            <person name="Cai W."/>
            <person name="Li H."/>
            <person name="Song F."/>
        </authorList>
    </citation>
    <scope>NUCLEOTIDE SEQUENCE</scope>
    <source>
        <strain evidence="7">Cailab_2023a</strain>
    </source>
</reference>
<dbReference type="InterPro" id="IPR037213">
    <property type="entry name" value="Run_dom_sf"/>
</dbReference>
<protein>
    <recommendedName>
        <fullName evidence="6">RUN domain-containing protein</fullName>
    </recommendedName>
</protein>
<dbReference type="PANTHER" id="PTHR45971:SF1">
    <property type="entry name" value="RUBICON, ISOFORM A"/>
    <property type="match status" value="1"/>
</dbReference>
<evidence type="ECO:0000259" key="6">
    <source>
        <dbReference type="PROSITE" id="PS50826"/>
    </source>
</evidence>
<accession>A0AAW2HWW3</accession>
<organism evidence="7">
    <name type="scientific">Menopon gallinae</name>
    <name type="common">poultry shaft louse</name>
    <dbReference type="NCBI Taxonomy" id="328185"/>
    <lineage>
        <taxon>Eukaryota</taxon>
        <taxon>Metazoa</taxon>
        <taxon>Ecdysozoa</taxon>
        <taxon>Arthropoda</taxon>
        <taxon>Hexapoda</taxon>
        <taxon>Insecta</taxon>
        <taxon>Pterygota</taxon>
        <taxon>Neoptera</taxon>
        <taxon>Paraneoptera</taxon>
        <taxon>Psocodea</taxon>
        <taxon>Troctomorpha</taxon>
        <taxon>Phthiraptera</taxon>
        <taxon>Amblycera</taxon>
        <taxon>Menoponidae</taxon>
        <taxon>Menopon</taxon>
    </lineage>
</organism>
<dbReference type="EMBL" id="JARGDH010000003">
    <property type="protein sequence ID" value="KAL0274216.1"/>
    <property type="molecule type" value="Genomic_DNA"/>
</dbReference>
<dbReference type="Gene3D" id="1.20.58.900">
    <property type="match status" value="1"/>
</dbReference>
<evidence type="ECO:0000256" key="4">
    <source>
        <dbReference type="ARBA" id="ARBA00023006"/>
    </source>
</evidence>
<dbReference type="EMBL" id="JARGDH010000003">
    <property type="protein sequence ID" value="KAL0274215.1"/>
    <property type="molecule type" value="Genomic_DNA"/>
</dbReference>
<dbReference type="Pfam" id="PF21054">
    <property type="entry name" value="RUBC_PIKBD"/>
    <property type="match status" value="1"/>
</dbReference>
<feature type="region of interest" description="Disordered" evidence="5">
    <location>
        <begin position="453"/>
        <end position="483"/>
    </location>
</feature>
<dbReference type="SMART" id="SM01175">
    <property type="entry name" value="DUF4206"/>
    <property type="match status" value="1"/>
</dbReference>
<dbReference type="CDD" id="cd17686">
    <property type="entry name" value="RUN_RUBCN"/>
    <property type="match status" value="1"/>
</dbReference>
<comment type="caution">
    <text evidence="7">The sequence shown here is derived from an EMBL/GenBank/DDBJ whole genome shotgun (WGS) entry which is preliminary data.</text>
</comment>
<keyword evidence="4" id="KW-0072">Autophagy</keyword>
<dbReference type="PANTHER" id="PTHR45971">
    <property type="entry name" value="PHOX (PX) DOMAIN-CONTAINING PROTEIN"/>
    <property type="match status" value="1"/>
</dbReference>
<dbReference type="Pfam" id="PF02759">
    <property type="entry name" value="RUN"/>
    <property type="match status" value="1"/>
</dbReference>
<comment type="subcellular location">
    <subcellularLocation>
        <location evidence="1">Late endosome</location>
    </subcellularLocation>
</comment>
<evidence type="ECO:0000256" key="2">
    <source>
        <dbReference type="ARBA" id="ARBA00022553"/>
    </source>
</evidence>
<gene>
    <name evidence="7" type="ORF">PYX00_006690</name>
</gene>
<dbReference type="GO" id="GO:1901981">
    <property type="term" value="F:phosphatidylinositol phosphate binding"/>
    <property type="evidence" value="ECO:0007669"/>
    <property type="project" value="TreeGrafter"/>
</dbReference>